<keyword evidence="2" id="KW-0732">Signal</keyword>
<feature type="chain" id="PRO_5003106154" evidence="2">
    <location>
        <begin position="22"/>
        <end position="75"/>
    </location>
</feature>
<evidence type="ECO:0000313" key="3">
    <source>
        <dbReference type="EMBL" id="CBI27096.3"/>
    </source>
</evidence>
<evidence type="ECO:0000313" key="4">
    <source>
        <dbReference type="Proteomes" id="UP000009183"/>
    </source>
</evidence>
<organism evidence="3 4">
    <name type="scientific">Vitis vinifera</name>
    <name type="common">Grape</name>
    <dbReference type="NCBI Taxonomy" id="29760"/>
    <lineage>
        <taxon>Eukaryota</taxon>
        <taxon>Viridiplantae</taxon>
        <taxon>Streptophyta</taxon>
        <taxon>Embryophyta</taxon>
        <taxon>Tracheophyta</taxon>
        <taxon>Spermatophyta</taxon>
        <taxon>Magnoliopsida</taxon>
        <taxon>eudicotyledons</taxon>
        <taxon>Gunneridae</taxon>
        <taxon>Pentapetalae</taxon>
        <taxon>rosids</taxon>
        <taxon>Vitales</taxon>
        <taxon>Vitaceae</taxon>
        <taxon>Viteae</taxon>
        <taxon>Vitis</taxon>
    </lineage>
</organism>
<dbReference type="HOGENOM" id="CLU_2676110_0_0_1"/>
<protein>
    <submittedName>
        <fullName evidence="3">Uncharacterized protein</fullName>
    </submittedName>
</protein>
<evidence type="ECO:0000256" key="1">
    <source>
        <dbReference type="SAM" id="MobiDB-lite"/>
    </source>
</evidence>
<evidence type="ECO:0000256" key="2">
    <source>
        <dbReference type="SAM" id="SignalP"/>
    </source>
</evidence>
<dbReference type="AlphaFoldDB" id="D7T9C5"/>
<feature type="compositionally biased region" description="Low complexity" evidence="1">
    <location>
        <begin position="58"/>
        <end position="69"/>
    </location>
</feature>
<feature type="signal peptide" evidence="2">
    <location>
        <begin position="1"/>
        <end position="21"/>
    </location>
</feature>
<sequence length="75" mass="7826">MGAGGKTYIILCILFFISSEALVVSNALKPSQTQHVVQHVIGSRTCGRTCPSDPVHAPRTGCRPGKPGCGRPPAP</sequence>
<dbReference type="EMBL" id="FN595752">
    <property type="protein sequence ID" value="CBI27096.3"/>
    <property type="molecule type" value="Genomic_DNA"/>
</dbReference>
<feature type="region of interest" description="Disordered" evidence="1">
    <location>
        <begin position="51"/>
        <end position="75"/>
    </location>
</feature>
<gene>
    <name evidence="3" type="ordered locus">VIT_01s0011g02610</name>
</gene>
<keyword evidence="4" id="KW-1185">Reference proteome</keyword>
<name>D7T9C5_VITVI</name>
<proteinExistence type="predicted"/>
<dbReference type="Proteomes" id="UP000009183">
    <property type="component" value="Chromosome 1"/>
</dbReference>
<reference evidence="4" key="1">
    <citation type="journal article" date="2007" name="Nature">
        <title>The grapevine genome sequence suggests ancestral hexaploidization in major angiosperm phyla.</title>
        <authorList>
            <consortium name="The French-Italian Public Consortium for Grapevine Genome Characterization."/>
            <person name="Jaillon O."/>
            <person name="Aury J.-M."/>
            <person name="Noel B."/>
            <person name="Policriti A."/>
            <person name="Clepet C."/>
            <person name="Casagrande A."/>
            <person name="Choisne N."/>
            <person name="Aubourg S."/>
            <person name="Vitulo N."/>
            <person name="Jubin C."/>
            <person name="Vezzi A."/>
            <person name="Legeai F."/>
            <person name="Hugueney P."/>
            <person name="Dasilva C."/>
            <person name="Horner D."/>
            <person name="Mica E."/>
            <person name="Jublot D."/>
            <person name="Poulain J."/>
            <person name="Bruyere C."/>
            <person name="Billault A."/>
            <person name="Segurens B."/>
            <person name="Gouyvenoux M."/>
            <person name="Ugarte E."/>
            <person name="Cattonaro F."/>
            <person name="Anthouard V."/>
            <person name="Vico V."/>
            <person name="Del Fabbro C."/>
            <person name="Alaux M."/>
            <person name="Di Gaspero G."/>
            <person name="Dumas V."/>
            <person name="Felice N."/>
            <person name="Paillard S."/>
            <person name="Juman I."/>
            <person name="Moroldo M."/>
            <person name="Scalabrin S."/>
            <person name="Canaguier A."/>
            <person name="Le Clainche I."/>
            <person name="Malacrida G."/>
            <person name="Durand E."/>
            <person name="Pesole G."/>
            <person name="Laucou V."/>
            <person name="Chatelet P."/>
            <person name="Merdinoglu D."/>
            <person name="Delledonne M."/>
            <person name="Pezzotti M."/>
            <person name="Lecharny A."/>
            <person name="Scarpelli C."/>
            <person name="Artiguenave F."/>
            <person name="Pe M.E."/>
            <person name="Valle G."/>
            <person name="Morgante M."/>
            <person name="Caboche M."/>
            <person name="Adam-Blondon A.-F."/>
            <person name="Weissenbach J."/>
            <person name="Quetier F."/>
            <person name="Wincker P."/>
        </authorList>
    </citation>
    <scope>NUCLEOTIDE SEQUENCE [LARGE SCALE GENOMIC DNA]</scope>
    <source>
        <strain evidence="4">cv. Pinot noir / PN40024</strain>
    </source>
</reference>
<accession>D7T9C5</accession>
<dbReference type="InParanoid" id="D7T9C5"/>
<dbReference type="PaxDb" id="29760-VIT_01s0011g02610.t01"/>